<organism evidence="1 2">
    <name type="scientific">Populus alba</name>
    <name type="common">White poplar</name>
    <dbReference type="NCBI Taxonomy" id="43335"/>
    <lineage>
        <taxon>Eukaryota</taxon>
        <taxon>Viridiplantae</taxon>
        <taxon>Streptophyta</taxon>
        <taxon>Embryophyta</taxon>
        <taxon>Tracheophyta</taxon>
        <taxon>Spermatophyta</taxon>
        <taxon>Magnoliopsida</taxon>
        <taxon>eudicotyledons</taxon>
        <taxon>Gunneridae</taxon>
        <taxon>Pentapetalae</taxon>
        <taxon>rosids</taxon>
        <taxon>fabids</taxon>
        <taxon>Malpighiales</taxon>
        <taxon>Salicaceae</taxon>
        <taxon>Saliceae</taxon>
        <taxon>Populus</taxon>
    </lineage>
</organism>
<sequence>MKIFVKTLKGSTFDIEVKPEDTVADVKKNIETAQGVAVYPAEQQMLIHQAKVLKDNTTLDENKIVENSFVVIMLSKTKSSSSDGSTVPTAPTTKAPTTSTPASTTAPQAPTLTSAPPASAPAPAPALVSSVAAASDYVYGQAASSLVAGNNLEVAVQQILDMGGGTWDRDTVVRALRAAYNNPERAIEYLYSGIPEQAEVPPVAQIPIGGQAPAAQPQQHPTQTAAVPSGGPNANPLDLFPQGLPYMGSGAGGAGTLDFLRNSQQFQALRAMVQANPQILQPTLQELGKQNPHLMRLIQEHRDDFLRLINEPVESGEGNVLGQLAAAMPQAITVTPEEHEAIERLEAMGFDRSLVLETATQAEPSQFLKPLASQFHAFIPFPNDKTERIVEAFEELAKSLNSRRIRNSDKGAGGELRLDAFSKTCSLVSVLFSCLGLAFRFAESEYVAKVRDLVEASKEYNTLQTILDLDVANGTVRTSGSHSRNLRRVRQGLDLIRALFEQFLSTNDYSLREAATTAYSQVCAPYHTWAVRTAVYAGMYTLPTRDQLLLNLNETEHSAEKNMRRYINASLPVIEYIDRLYISRNIRLDWQLLSILRLTAAVVDIDFLTEKEHHIIWKALSSLALSGESEKLNANDLLTGIQNMAKDFLSFCPRDVVLVVSVNVNLLFSKGRNLVVLKVVIMKTYNPNCMHRLPVEPTSESHSENHDKRKLRHCKTIFQCPVFCSMDMPSSHQRPKHL</sequence>
<gene>
    <name evidence="1" type="ORF">D5086_016457</name>
</gene>
<protein>
    <submittedName>
        <fullName evidence="1">Uncharacterized protein</fullName>
    </submittedName>
</protein>
<evidence type="ECO:0000313" key="2">
    <source>
        <dbReference type="Proteomes" id="UP000309997"/>
    </source>
</evidence>
<name>A0ACC4BU81_POPAL</name>
<dbReference type="EMBL" id="RCHU02000008">
    <property type="protein sequence ID" value="KAL3582125.1"/>
    <property type="molecule type" value="Genomic_DNA"/>
</dbReference>
<dbReference type="Proteomes" id="UP000309997">
    <property type="component" value="Unassembled WGS sequence"/>
</dbReference>
<comment type="caution">
    <text evidence="1">The sequence shown here is derived from an EMBL/GenBank/DDBJ whole genome shotgun (WGS) entry which is preliminary data.</text>
</comment>
<evidence type="ECO:0000313" key="1">
    <source>
        <dbReference type="EMBL" id="KAL3582125.1"/>
    </source>
</evidence>
<proteinExistence type="predicted"/>
<reference evidence="1 2" key="1">
    <citation type="journal article" date="2024" name="Plant Biotechnol. J.">
        <title>Genome and CRISPR/Cas9 system of a widespread forest tree (Populus alba) in the world.</title>
        <authorList>
            <person name="Liu Y.J."/>
            <person name="Jiang P.F."/>
            <person name="Han X.M."/>
            <person name="Li X.Y."/>
            <person name="Wang H.M."/>
            <person name="Wang Y.J."/>
            <person name="Wang X.X."/>
            <person name="Zeng Q.Y."/>
        </authorList>
    </citation>
    <scope>NUCLEOTIDE SEQUENCE [LARGE SCALE GENOMIC DNA]</scope>
    <source>
        <strain evidence="2">cv. PAL-ZL1</strain>
    </source>
</reference>
<keyword evidence="2" id="KW-1185">Reference proteome</keyword>
<accession>A0ACC4BU81</accession>